<dbReference type="Proteomes" id="UP000811399">
    <property type="component" value="Unassembled WGS sequence"/>
</dbReference>
<keyword evidence="4" id="KW-1185">Reference proteome</keyword>
<reference evidence="3" key="2">
    <citation type="submission" date="2015-06" db="EMBL/GenBank/DDBJ databases">
        <authorList>
            <person name="Parisi A."/>
            <person name="Chiara M."/>
            <person name="Florio D."/>
            <person name="Miccolupo A."/>
            <person name="Manzari C."/>
            <person name="Mion D."/>
            <person name="Caruso M."/>
            <person name="D'erchia A.M."/>
            <person name="Zanoni R."/>
        </authorList>
    </citation>
    <scope>NUCLEOTIDE SEQUENCE [LARGE SCALE GENOMIC DNA]</scope>
    <source>
        <strain evidence="3">73/13</strain>
    </source>
</reference>
<protein>
    <submittedName>
        <fullName evidence="2">Acyl carrier protein</fullName>
    </submittedName>
</protein>
<reference evidence="1 4" key="4">
    <citation type="journal article" date="2021" name="Syst. Appl. Microbiol.">
        <title>nCampylobacter vulpis sp. nov. isolated from wild red foxes.</title>
        <authorList>
            <person name="Parisi A."/>
            <person name="Chiara M."/>
            <person name="Caffara M."/>
            <person name="Mion D."/>
            <person name="Miller W.G."/>
            <person name="Caruso M."/>
            <person name="Manzari C."/>
            <person name="Florio D."/>
            <person name="Capozzi L."/>
            <person name="D'Erchia A.M."/>
            <person name="Manzulli V."/>
            <person name="Zanoni R.G."/>
        </authorList>
    </citation>
    <scope>NUCLEOTIDE SEQUENCE [LARGE SCALE GENOMIC DNA]</scope>
    <source>
        <strain evidence="1 4">52/13</strain>
    </source>
</reference>
<proteinExistence type="predicted"/>
<reference evidence="2" key="1">
    <citation type="submission" date="2015-06" db="EMBL/GenBank/DDBJ databases">
        <authorList>
            <person name="Hoefler B.C."/>
            <person name="Straight P.D."/>
        </authorList>
    </citation>
    <scope>NUCLEOTIDE SEQUENCE [LARGE SCALE GENOMIC DNA]</scope>
    <source>
        <strain evidence="2">73/13</strain>
    </source>
</reference>
<dbReference type="AlphaFoldDB" id="A0A2G4R297"/>
<reference evidence="1" key="3">
    <citation type="submission" date="2019-07" db="EMBL/GenBank/DDBJ databases">
        <authorList>
            <person name="Miller W.G."/>
        </authorList>
    </citation>
    <scope>NUCLEOTIDE SEQUENCE</scope>
    <source>
        <strain evidence="1">52/13</strain>
    </source>
</reference>
<name>A0A2G4R297_9BACT</name>
<dbReference type="EMBL" id="LDWY01000055">
    <property type="protein sequence ID" value="PHY90692.1"/>
    <property type="molecule type" value="Genomic_DNA"/>
</dbReference>
<evidence type="ECO:0000313" key="2">
    <source>
        <dbReference type="EMBL" id="PHY90692.1"/>
    </source>
</evidence>
<dbReference type="InterPro" id="IPR027417">
    <property type="entry name" value="P-loop_NTPase"/>
</dbReference>
<dbReference type="SUPFAM" id="SSF52540">
    <property type="entry name" value="P-loop containing nucleoside triphosphate hydrolases"/>
    <property type="match status" value="1"/>
</dbReference>
<evidence type="ECO:0000313" key="4">
    <source>
        <dbReference type="Proteomes" id="UP000811399"/>
    </source>
</evidence>
<dbReference type="EMBL" id="VJYU01000036">
    <property type="protein sequence ID" value="MBS4241651.1"/>
    <property type="molecule type" value="Genomic_DNA"/>
</dbReference>
<evidence type="ECO:0000313" key="3">
    <source>
        <dbReference type="Proteomes" id="UP000237472"/>
    </source>
</evidence>
<evidence type="ECO:0000313" key="1">
    <source>
        <dbReference type="EMBL" id="MBS4241651.1"/>
    </source>
</evidence>
<gene>
    <name evidence="2" type="ORF">AA994_04420</name>
    <name evidence="1" type="ORF">CVU5213_07985</name>
</gene>
<dbReference type="RefSeq" id="WP_099461529.1">
    <property type="nucleotide sequence ID" value="NZ_LDWY01000055.1"/>
</dbReference>
<organism evidence="2 3">
    <name type="scientific">Campylobacter vulpis</name>
    <dbReference type="NCBI Taxonomy" id="1655500"/>
    <lineage>
        <taxon>Bacteria</taxon>
        <taxon>Pseudomonadati</taxon>
        <taxon>Campylobacterota</taxon>
        <taxon>Epsilonproteobacteria</taxon>
        <taxon>Campylobacterales</taxon>
        <taxon>Campylobacteraceae</taxon>
        <taxon>Campylobacter</taxon>
    </lineage>
</organism>
<accession>A0A2G4R297</accession>
<dbReference type="Proteomes" id="UP000237472">
    <property type="component" value="Unassembled WGS sequence"/>
</dbReference>
<dbReference type="Gene3D" id="3.40.50.300">
    <property type="entry name" value="P-loop containing nucleotide triphosphate hydrolases"/>
    <property type="match status" value="1"/>
</dbReference>
<sequence>MKAFLHIGTTNSGNQEKQGFLMQNEAKLLEKGFIYPKSLRVANRHWALVDMVLELVEKPNLSTNVLEDLENERLLRALENFKEEIKEHRDKTFIFSAEGIVWDFPTRRHIEILENIMRNLGFDEVKIIVYFRNTLDYLNSHCSQDYKNNMGFYSGDFTPDKHPRKHIFDYAQIVKDHEAVWGEENIIVRLLRQDYVGGTMLKDFTHHLGIEWDEEFSLKQHKNESFNLLGIELQSRLNKKDLGGNFNSLLYISRKHFEGVKEDRLKFRVQKDLAKAYVDYYASSLEWVRAKYFPHKTHLFEPINWDAYKENFHLEKVTQEDWDKVVDFFTELLQSKNAVIKALKEQNLKA</sequence>
<dbReference type="OrthoDB" id="5352233at2"/>
<comment type="caution">
    <text evidence="2">The sequence shown here is derived from an EMBL/GenBank/DDBJ whole genome shotgun (WGS) entry which is preliminary data.</text>
</comment>